<evidence type="ECO:0000259" key="15">
    <source>
        <dbReference type="PROSITE" id="PS51194"/>
    </source>
</evidence>
<evidence type="ECO:0000256" key="3">
    <source>
        <dbReference type="ARBA" id="ARBA00022741"/>
    </source>
</evidence>
<feature type="region of interest" description="Disordered" evidence="13">
    <location>
        <begin position="1"/>
        <end position="27"/>
    </location>
</feature>
<dbReference type="GO" id="GO:0005737">
    <property type="term" value="C:cytoplasm"/>
    <property type="evidence" value="ECO:0007669"/>
    <property type="project" value="TreeGrafter"/>
</dbReference>
<keyword evidence="9" id="KW-0539">Nucleus</keyword>
<evidence type="ECO:0000256" key="9">
    <source>
        <dbReference type="ARBA" id="ARBA00023242"/>
    </source>
</evidence>
<sequence>MGSNSDSDGSHISATPPRDSKPPPNSMQILLSSYKARSKARVRVSASSRPNPFLQSQLNSIRLAPKPKSRTKLKVKTKTTIESSEENVESKPSCSENINVESNTWCSSSLSNLSGFSVPIRGPYDRNPEAALPDSIEGIVSANFCSKTTHFSKIRRTYSIPEATGDESEVRSAPIQQNEIRSDDKAEGLERFGESATRNGGGSKLEPQPLKRPKCANDGNFVRLNINGYGNKFKFKNKRGCASKRYGDRRSRWRGKGKFRKEGKAEGEDGLLDEDGLVSETSLAKTVKGRSKCNEELIEQAVLACREEPSDGNLKKLLKLTHGYDSFREGQLEAIKQVIDGKSTMLVLPTGAGKSLCYQLPALILPGLTLVISPLVALMVDQLRQLPPVIPGGLLCSSQTSEENSATVQQLLEGVIKVLFVSPERFLNADFISIIGATPLISLVVVDEAHCLSEWSHNFRPSYLRLRASLLQTKLKVECFLAMTATATSRTLHAIMCALDIPLQNLIQTTQIRENLQLSVTLSGNRQVHFLIIPYLLTLMNSPPFAEVQSIIIYCKFQSEADTLAKYLCDKSISAKSYHGGFSAKERNCTQELFCSNKIRVVVATVAFGMGLDKTDVGAVIHYSLPESLEEYVQEIGRAGRDGRLAYCHLFIDDGTYFKLRNFCYSDGVDEHVVNKFLSHVFGDGVNSDGKVHSIVKESASRKFDIKEEVMLTMLTYLELGEVQYLRLLPQQSVTCTLNFHKTSPDLLARTNVVVSQILRCESKTLQGAYVFDIPTVANSVGISAVDLSNQLRNLKFKGEITYELKDPAFCYLIVKGPEDFCSLVADVTRWLLQVENCKVRKLNIMFNAATFASKECDRSNGCSDTLHTQCLQSRILDYFGRDDGDNYDFPNKMGQSSPFLRADIKVFLQSNSHVKFSPRAVARIMHGLPSPAFPSSTWFNTHFWGRYSQIDFPLVMEAATVELMNFTGKHHGYQ</sequence>
<keyword evidence="3" id="KW-0547">Nucleotide-binding</keyword>
<dbReference type="InterPro" id="IPR002464">
    <property type="entry name" value="DNA/RNA_helicase_DEAH_CS"/>
</dbReference>
<organism evidence="16 17">
    <name type="scientific">Stephania japonica</name>
    <dbReference type="NCBI Taxonomy" id="461633"/>
    <lineage>
        <taxon>Eukaryota</taxon>
        <taxon>Viridiplantae</taxon>
        <taxon>Streptophyta</taxon>
        <taxon>Embryophyta</taxon>
        <taxon>Tracheophyta</taxon>
        <taxon>Spermatophyta</taxon>
        <taxon>Magnoliopsida</taxon>
        <taxon>Ranunculales</taxon>
        <taxon>Menispermaceae</taxon>
        <taxon>Menispermoideae</taxon>
        <taxon>Cissampelideae</taxon>
        <taxon>Stephania</taxon>
    </lineage>
</organism>
<evidence type="ECO:0000313" key="16">
    <source>
        <dbReference type="EMBL" id="KAK9117479.1"/>
    </source>
</evidence>
<evidence type="ECO:0000256" key="13">
    <source>
        <dbReference type="SAM" id="MobiDB-lite"/>
    </source>
</evidence>
<keyword evidence="17" id="KW-1185">Reference proteome</keyword>
<evidence type="ECO:0000256" key="2">
    <source>
        <dbReference type="ARBA" id="ARBA00005446"/>
    </source>
</evidence>
<evidence type="ECO:0000256" key="7">
    <source>
        <dbReference type="ARBA" id="ARBA00023125"/>
    </source>
</evidence>
<feature type="region of interest" description="Disordered" evidence="13">
    <location>
        <begin position="41"/>
        <end position="71"/>
    </location>
</feature>
<keyword evidence="6" id="KW-0067">ATP-binding</keyword>
<accession>A0AAP0IL03</accession>
<dbReference type="PROSITE" id="PS51194">
    <property type="entry name" value="HELICASE_CTER"/>
    <property type="match status" value="1"/>
</dbReference>
<evidence type="ECO:0000256" key="8">
    <source>
        <dbReference type="ARBA" id="ARBA00023235"/>
    </source>
</evidence>
<keyword evidence="8" id="KW-0413">Isomerase</keyword>
<proteinExistence type="inferred from homology"/>
<dbReference type="GO" id="GO:0005694">
    <property type="term" value="C:chromosome"/>
    <property type="evidence" value="ECO:0007669"/>
    <property type="project" value="TreeGrafter"/>
</dbReference>
<feature type="compositionally biased region" description="Polar residues" evidence="13">
    <location>
        <begin position="1"/>
        <end position="13"/>
    </location>
</feature>
<evidence type="ECO:0000259" key="14">
    <source>
        <dbReference type="PROSITE" id="PS51192"/>
    </source>
</evidence>
<dbReference type="InterPro" id="IPR011545">
    <property type="entry name" value="DEAD/DEAH_box_helicase_dom"/>
</dbReference>
<dbReference type="NCBIfam" id="TIGR00614">
    <property type="entry name" value="recQ_fam"/>
    <property type="match status" value="1"/>
</dbReference>
<dbReference type="PANTHER" id="PTHR13710:SF108">
    <property type="entry name" value="ATP-DEPENDENT DNA HELICASE Q4"/>
    <property type="match status" value="1"/>
</dbReference>
<dbReference type="InterPro" id="IPR027417">
    <property type="entry name" value="P-loop_NTPase"/>
</dbReference>
<evidence type="ECO:0000313" key="17">
    <source>
        <dbReference type="Proteomes" id="UP001417504"/>
    </source>
</evidence>
<dbReference type="EC" id="5.6.2.4" evidence="11"/>
<dbReference type="PANTHER" id="PTHR13710">
    <property type="entry name" value="DNA HELICASE RECQ FAMILY MEMBER"/>
    <property type="match status" value="1"/>
</dbReference>
<feature type="domain" description="Helicase ATP-binding" evidence="14">
    <location>
        <begin position="335"/>
        <end position="505"/>
    </location>
</feature>
<evidence type="ECO:0000256" key="6">
    <source>
        <dbReference type="ARBA" id="ARBA00022840"/>
    </source>
</evidence>
<dbReference type="Pfam" id="PF00270">
    <property type="entry name" value="DEAD"/>
    <property type="match status" value="1"/>
</dbReference>
<feature type="domain" description="Helicase C-terminal" evidence="15">
    <location>
        <begin position="531"/>
        <end position="703"/>
    </location>
</feature>
<dbReference type="SMART" id="SM00490">
    <property type="entry name" value="HELICc"/>
    <property type="match status" value="1"/>
</dbReference>
<dbReference type="Gene3D" id="3.40.50.300">
    <property type="entry name" value="P-loop containing nucleotide triphosphate hydrolases"/>
    <property type="match status" value="2"/>
</dbReference>
<comment type="caution">
    <text evidence="16">The sequence shown here is derived from an EMBL/GenBank/DDBJ whole genome shotgun (WGS) entry which is preliminary data.</text>
</comment>
<dbReference type="GO" id="GO:0005634">
    <property type="term" value="C:nucleus"/>
    <property type="evidence" value="ECO:0007669"/>
    <property type="project" value="UniProtKB-SubCell"/>
</dbReference>
<dbReference type="EMBL" id="JBBNAE010000006">
    <property type="protein sequence ID" value="KAK9117479.1"/>
    <property type="molecule type" value="Genomic_DNA"/>
</dbReference>
<name>A0AAP0IL03_9MAGN</name>
<feature type="compositionally biased region" description="Basic and acidic residues" evidence="13">
    <location>
        <begin position="180"/>
        <end position="193"/>
    </location>
</feature>
<gene>
    <name evidence="16" type="ORF">Sjap_016426</name>
</gene>
<dbReference type="InterPro" id="IPR004589">
    <property type="entry name" value="DNA_helicase_ATP-dep_RecQ"/>
</dbReference>
<comment type="subcellular location">
    <subcellularLocation>
        <location evidence="1">Nucleus</location>
    </subcellularLocation>
</comment>
<comment type="similarity">
    <text evidence="2">Belongs to the helicase family. RecQ subfamily.</text>
</comment>
<dbReference type="SUPFAM" id="SSF52540">
    <property type="entry name" value="P-loop containing nucleoside triphosphate hydrolases"/>
    <property type="match status" value="1"/>
</dbReference>
<keyword evidence="4" id="KW-0378">Hydrolase</keyword>
<dbReference type="CDD" id="cd18018">
    <property type="entry name" value="DEXHc_RecQ4-like"/>
    <property type="match status" value="1"/>
</dbReference>
<evidence type="ECO:0000256" key="12">
    <source>
        <dbReference type="ARBA" id="ARBA00049360"/>
    </source>
</evidence>
<dbReference type="GO" id="GO:0005524">
    <property type="term" value="F:ATP binding"/>
    <property type="evidence" value="ECO:0007669"/>
    <property type="project" value="UniProtKB-KW"/>
</dbReference>
<dbReference type="GO" id="GO:0009378">
    <property type="term" value="F:four-way junction helicase activity"/>
    <property type="evidence" value="ECO:0007669"/>
    <property type="project" value="TreeGrafter"/>
</dbReference>
<dbReference type="GO" id="GO:0003677">
    <property type="term" value="F:DNA binding"/>
    <property type="evidence" value="ECO:0007669"/>
    <property type="project" value="UniProtKB-KW"/>
</dbReference>
<reference evidence="16 17" key="1">
    <citation type="submission" date="2024-01" db="EMBL/GenBank/DDBJ databases">
        <title>Genome assemblies of Stephania.</title>
        <authorList>
            <person name="Yang L."/>
        </authorList>
    </citation>
    <scope>NUCLEOTIDE SEQUENCE [LARGE SCALE GENOMIC DNA]</scope>
    <source>
        <strain evidence="16">QJT</strain>
        <tissue evidence="16">Leaf</tissue>
    </source>
</reference>
<keyword evidence="7" id="KW-0238">DNA-binding</keyword>
<keyword evidence="5" id="KW-0347">Helicase</keyword>
<comment type="catalytic activity">
    <reaction evidence="10">
        <text>Couples ATP hydrolysis with the unwinding of duplex DNA by translocating in the 3'-5' direction.</text>
        <dbReference type="EC" id="5.6.2.4"/>
    </reaction>
</comment>
<evidence type="ECO:0000256" key="10">
    <source>
        <dbReference type="ARBA" id="ARBA00034617"/>
    </source>
</evidence>
<comment type="catalytic activity">
    <reaction evidence="12">
        <text>ATP + H2O = ADP + phosphate + H(+)</text>
        <dbReference type="Rhea" id="RHEA:13065"/>
        <dbReference type="ChEBI" id="CHEBI:15377"/>
        <dbReference type="ChEBI" id="CHEBI:15378"/>
        <dbReference type="ChEBI" id="CHEBI:30616"/>
        <dbReference type="ChEBI" id="CHEBI:43474"/>
        <dbReference type="ChEBI" id="CHEBI:456216"/>
    </reaction>
</comment>
<dbReference type="GO" id="GO:0000724">
    <property type="term" value="P:double-strand break repair via homologous recombination"/>
    <property type="evidence" value="ECO:0007669"/>
    <property type="project" value="TreeGrafter"/>
</dbReference>
<dbReference type="CDD" id="cd18794">
    <property type="entry name" value="SF2_C_RecQ"/>
    <property type="match status" value="1"/>
</dbReference>
<dbReference type="PROSITE" id="PS00690">
    <property type="entry name" value="DEAH_ATP_HELICASE"/>
    <property type="match status" value="1"/>
</dbReference>
<dbReference type="GO" id="GO:0043138">
    <property type="term" value="F:3'-5' DNA helicase activity"/>
    <property type="evidence" value="ECO:0007669"/>
    <property type="project" value="UniProtKB-EC"/>
</dbReference>
<dbReference type="GO" id="GO:0016787">
    <property type="term" value="F:hydrolase activity"/>
    <property type="evidence" value="ECO:0007669"/>
    <property type="project" value="UniProtKB-KW"/>
</dbReference>
<protein>
    <recommendedName>
        <fullName evidence="11">DNA 3'-5' helicase</fullName>
        <ecNumber evidence="11">5.6.2.4</ecNumber>
    </recommendedName>
</protein>
<dbReference type="InterPro" id="IPR014001">
    <property type="entry name" value="Helicase_ATP-bd"/>
</dbReference>
<dbReference type="SMART" id="SM00487">
    <property type="entry name" value="DEXDc"/>
    <property type="match status" value="1"/>
</dbReference>
<feature type="region of interest" description="Disordered" evidence="13">
    <location>
        <begin position="164"/>
        <end position="216"/>
    </location>
</feature>
<dbReference type="Pfam" id="PF00271">
    <property type="entry name" value="Helicase_C"/>
    <property type="match status" value="1"/>
</dbReference>
<evidence type="ECO:0000256" key="11">
    <source>
        <dbReference type="ARBA" id="ARBA00034808"/>
    </source>
</evidence>
<evidence type="ECO:0000256" key="5">
    <source>
        <dbReference type="ARBA" id="ARBA00022806"/>
    </source>
</evidence>
<dbReference type="FunFam" id="3.40.50.300:FF:000772">
    <property type="entry name" value="ATP-dependent DNA helicase Q4"/>
    <property type="match status" value="1"/>
</dbReference>
<dbReference type="AlphaFoldDB" id="A0AAP0IL03"/>
<dbReference type="InterPro" id="IPR001650">
    <property type="entry name" value="Helicase_C-like"/>
</dbReference>
<evidence type="ECO:0000256" key="1">
    <source>
        <dbReference type="ARBA" id="ARBA00004123"/>
    </source>
</evidence>
<dbReference type="PROSITE" id="PS51192">
    <property type="entry name" value="HELICASE_ATP_BIND_1"/>
    <property type="match status" value="1"/>
</dbReference>
<dbReference type="Proteomes" id="UP001417504">
    <property type="component" value="Unassembled WGS sequence"/>
</dbReference>
<evidence type="ECO:0000256" key="4">
    <source>
        <dbReference type="ARBA" id="ARBA00022801"/>
    </source>
</evidence>